<reference evidence="1" key="1">
    <citation type="submission" date="2021-02" db="EMBL/GenBank/DDBJ databases">
        <authorList>
            <person name="Nowell W R."/>
        </authorList>
    </citation>
    <scope>NUCLEOTIDE SEQUENCE</scope>
</reference>
<evidence type="ECO:0008006" key="3">
    <source>
        <dbReference type="Google" id="ProtNLM"/>
    </source>
</evidence>
<sequence>TLRLHANGNFNLIGTAKYASGKSIGTTSGVATYEINLLSSPTTPLSVDQWFDIVEVNCPNYIVRDSYFHDHRGRGLRIMANNGLVERNRFERLTKCAISIGPELGYWREAGWVNNVTIQNNNFSYIGVDISLSATGIVTPGAI</sequence>
<dbReference type="Proteomes" id="UP000663828">
    <property type="component" value="Unassembled WGS sequence"/>
</dbReference>
<name>A0A816HRZ6_ADIRI</name>
<dbReference type="SUPFAM" id="SSF51126">
    <property type="entry name" value="Pectin lyase-like"/>
    <property type="match status" value="1"/>
</dbReference>
<evidence type="ECO:0000313" key="1">
    <source>
        <dbReference type="EMBL" id="CAF1691782.1"/>
    </source>
</evidence>
<keyword evidence="2" id="KW-1185">Reference proteome</keyword>
<feature type="non-terminal residue" evidence="1">
    <location>
        <position position="1"/>
    </location>
</feature>
<gene>
    <name evidence="1" type="ORF">XAT740_LOCUS64350</name>
</gene>
<dbReference type="InterPro" id="IPR011050">
    <property type="entry name" value="Pectin_lyase_fold/virulence"/>
</dbReference>
<dbReference type="AlphaFoldDB" id="A0A816HRZ6"/>
<organism evidence="1 2">
    <name type="scientific">Adineta ricciae</name>
    <name type="common">Rotifer</name>
    <dbReference type="NCBI Taxonomy" id="249248"/>
    <lineage>
        <taxon>Eukaryota</taxon>
        <taxon>Metazoa</taxon>
        <taxon>Spiralia</taxon>
        <taxon>Gnathifera</taxon>
        <taxon>Rotifera</taxon>
        <taxon>Eurotatoria</taxon>
        <taxon>Bdelloidea</taxon>
        <taxon>Adinetida</taxon>
        <taxon>Adinetidae</taxon>
        <taxon>Adineta</taxon>
    </lineage>
</organism>
<protein>
    <recommendedName>
        <fullName evidence="3">Right handed beta helix domain-containing protein</fullName>
    </recommendedName>
</protein>
<proteinExistence type="predicted"/>
<dbReference type="EMBL" id="CAJNOR010022092">
    <property type="protein sequence ID" value="CAF1691782.1"/>
    <property type="molecule type" value="Genomic_DNA"/>
</dbReference>
<evidence type="ECO:0000313" key="2">
    <source>
        <dbReference type="Proteomes" id="UP000663828"/>
    </source>
</evidence>
<comment type="caution">
    <text evidence="1">The sequence shown here is derived from an EMBL/GenBank/DDBJ whole genome shotgun (WGS) entry which is preliminary data.</text>
</comment>
<feature type="non-terminal residue" evidence="1">
    <location>
        <position position="143"/>
    </location>
</feature>
<accession>A0A816HRZ6</accession>